<gene>
    <name evidence="8" type="ORF">MNBD_BACTEROID07-447</name>
</gene>
<keyword evidence="4" id="KW-0547">Nucleotide-binding</keyword>
<dbReference type="GO" id="GO:0005525">
    <property type="term" value="F:GTP binding"/>
    <property type="evidence" value="ECO:0007669"/>
    <property type="project" value="UniProtKB-KW"/>
</dbReference>
<reference evidence="8" key="1">
    <citation type="submission" date="2018-06" db="EMBL/GenBank/DDBJ databases">
        <authorList>
            <person name="Zhirakovskaya E."/>
        </authorList>
    </citation>
    <scope>NUCLEOTIDE SEQUENCE</scope>
</reference>
<dbReference type="GO" id="GO:0005737">
    <property type="term" value="C:cytoplasm"/>
    <property type="evidence" value="ECO:0007669"/>
    <property type="project" value="UniProtKB-SubCell"/>
</dbReference>
<keyword evidence="3" id="KW-0479">Metal-binding</keyword>
<dbReference type="PANTHER" id="PTHR10229">
    <property type="entry name" value="GTP-BINDING PROTEIN HFLX"/>
    <property type="match status" value="1"/>
</dbReference>
<keyword evidence="5" id="KW-0460">Magnesium</keyword>
<evidence type="ECO:0000313" key="8">
    <source>
        <dbReference type="EMBL" id="VAW30449.1"/>
    </source>
</evidence>
<evidence type="ECO:0000256" key="6">
    <source>
        <dbReference type="ARBA" id="ARBA00023134"/>
    </source>
</evidence>
<evidence type="ECO:0000256" key="3">
    <source>
        <dbReference type="ARBA" id="ARBA00022723"/>
    </source>
</evidence>
<proteinExistence type="predicted"/>
<dbReference type="AlphaFoldDB" id="A0A3B0V0R8"/>
<dbReference type="InterPro" id="IPR025121">
    <property type="entry name" value="GTPase_HflX_N"/>
</dbReference>
<dbReference type="GO" id="GO:0043022">
    <property type="term" value="F:ribosome binding"/>
    <property type="evidence" value="ECO:0007669"/>
    <property type="project" value="TreeGrafter"/>
</dbReference>
<dbReference type="InterPro" id="IPR016496">
    <property type="entry name" value="GTPase_HflX"/>
</dbReference>
<protein>
    <submittedName>
        <fullName evidence="8">Ribosome LSU-associated GTP-binding protein HflX</fullName>
    </submittedName>
</protein>
<dbReference type="Gene3D" id="3.40.50.11060">
    <property type="entry name" value="GTPase HflX, N-terminal domain"/>
    <property type="match status" value="1"/>
</dbReference>
<keyword evidence="2" id="KW-0963">Cytoplasm</keyword>
<evidence type="ECO:0000256" key="1">
    <source>
        <dbReference type="ARBA" id="ARBA00004496"/>
    </source>
</evidence>
<dbReference type="EMBL" id="UOET01000515">
    <property type="protein sequence ID" value="VAW30449.1"/>
    <property type="molecule type" value="Genomic_DNA"/>
</dbReference>
<dbReference type="PANTHER" id="PTHR10229:SF0">
    <property type="entry name" value="GTP-BINDING PROTEIN 6-RELATED"/>
    <property type="match status" value="1"/>
</dbReference>
<dbReference type="FunFam" id="3.40.50.11060:FF:000001">
    <property type="entry name" value="GTPase HflX"/>
    <property type="match status" value="1"/>
</dbReference>
<feature type="non-terminal residue" evidence="8">
    <location>
        <position position="111"/>
    </location>
</feature>
<sequence>MIETAPDIEKVIIVGLVNRHQDARQAKEYLDELEFLALTAGASVLKKFTQRLEMPNPATFVGSGKLEEINNYIKVQEVDTVIFDDELSPTQLRNLEKELECKVLDRTNLIL</sequence>
<evidence type="ECO:0000256" key="5">
    <source>
        <dbReference type="ARBA" id="ARBA00022842"/>
    </source>
</evidence>
<accession>A0A3B0V0R8</accession>
<organism evidence="8">
    <name type="scientific">hydrothermal vent metagenome</name>
    <dbReference type="NCBI Taxonomy" id="652676"/>
    <lineage>
        <taxon>unclassified sequences</taxon>
        <taxon>metagenomes</taxon>
        <taxon>ecological metagenomes</taxon>
    </lineage>
</organism>
<keyword evidence="6" id="KW-0342">GTP-binding</keyword>
<comment type="subcellular location">
    <subcellularLocation>
        <location evidence="1">Cytoplasm</location>
    </subcellularLocation>
</comment>
<evidence type="ECO:0000256" key="2">
    <source>
        <dbReference type="ARBA" id="ARBA00022490"/>
    </source>
</evidence>
<dbReference type="Pfam" id="PF13167">
    <property type="entry name" value="GTP-bdg_N"/>
    <property type="match status" value="1"/>
</dbReference>
<evidence type="ECO:0000256" key="4">
    <source>
        <dbReference type="ARBA" id="ARBA00022741"/>
    </source>
</evidence>
<name>A0A3B0V0R8_9ZZZZ</name>
<dbReference type="GO" id="GO:0046872">
    <property type="term" value="F:metal ion binding"/>
    <property type="evidence" value="ECO:0007669"/>
    <property type="project" value="UniProtKB-KW"/>
</dbReference>
<dbReference type="InterPro" id="IPR042108">
    <property type="entry name" value="GTPase_HflX_N_sf"/>
</dbReference>
<evidence type="ECO:0000259" key="7">
    <source>
        <dbReference type="Pfam" id="PF13167"/>
    </source>
</evidence>
<feature type="domain" description="GTPase HflX N-terminal" evidence="7">
    <location>
        <begin position="28"/>
        <end position="111"/>
    </location>
</feature>